<dbReference type="Proteomes" id="UP000199532">
    <property type="component" value="Unassembled WGS sequence"/>
</dbReference>
<organism evidence="2 3">
    <name type="scientific">Dyadobacter koreensis</name>
    <dbReference type="NCBI Taxonomy" id="408657"/>
    <lineage>
        <taxon>Bacteria</taxon>
        <taxon>Pseudomonadati</taxon>
        <taxon>Bacteroidota</taxon>
        <taxon>Cytophagia</taxon>
        <taxon>Cytophagales</taxon>
        <taxon>Spirosomataceae</taxon>
        <taxon>Dyadobacter</taxon>
    </lineage>
</organism>
<proteinExistence type="predicted"/>
<name>A0A1H6ZUD5_9BACT</name>
<feature type="transmembrane region" description="Helical" evidence="1">
    <location>
        <begin position="87"/>
        <end position="110"/>
    </location>
</feature>
<dbReference type="STRING" id="408657.SAMN04487995_5250"/>
<reference evidence="2 3" key="1">
    <citation type="submission" date="2016-10" db="EMBL/GenBank/DDBJ databases">
        <authorList>
            <person name="de Groot N.N."/>
        </authorList>
    </citation>
    <scope>NUCLEOTIDE SEQUENCE [LARGE SCALE GENOMIC DNA]</scope>
    <source>
        <strain evidence="2 3">DSM 19938</strain>
    </source>
</reference>
<feature type="transmembrane region" description="Helical" evidence="1">
    <location>
        <begin position="6"/>
        <end position="25"/>
    </location>
</feature>
<dbReference type="OrthoDB" id="944635at2"/>
<keyword evidence="1" id="KW-1133">Transmembrane helix</keyword>
<evidence type="ECO:0000256" key="1">
    <source>
        <dbReference type="SAM" id="Phobius"/>
    </source>
</evidence>
<dbReference type="AlphaFoldDB" id="A0A1H6ZUD5"/>
<dbReference type="EMBL" id="FNXY01000009">
    <property type="protein sequence ID" value="SEJ55217.1"/>
    <property type="molecule type" value="Genomic_DNA"/>
</dbReference>
<keyword evidence="1" id="KW-0472">Membrane</keyword>
<sequence>MDKNDSLLVFALIFGIFGLAIWGLLRFTDNTVGKNSPLKVPRSYEVTKFQYFTKIDNLTIYYFAILGLYCFAKIPDTLSPSVYLYDWRNPAALIVVCVITIGLSIFYFYLDLNYWKYTKNIRITYLPDERIIEIKFPEKIYVLKDGDIKNIDVISSGGKIRFGYSMYSLSNGDSFILTDRIPGTWAIQEFFKKIPVRFTEKGFPVIK</sequence>
<gene>
    <name evidence="2" type="ORF">SAMN04487995_5250</name>
</gene>
<protein>
    <submittedName>
        <fullName evidence="2">Uncharacterized protein</fullName>
    </submittedName>
</protein>
<keyword evidence="3" id="KW-1185">Reference proteome</keyword>
<keyword evidence="1" id="KW-0812">Transmembrane</keyword>
<dbReference type="RefSeq" id="WP_090340293.1">
    <property type="nucleotide sequence ID" value="NZ_FNXY01000009.1"/>
</dbReference>
<evidence type="ECO:0000313" key="2">
    <source>
        <dbReference type="EMBL" id="SEJ55217.1"/>
    </source>
</evidence>
<feature type="transmembrane region" description="Helical" evidence="1">
    <location>
        <begin position="58"/>
        <end position="75"/>
    </location>
</feature>
<accession>A0A1H6ZUD5</accession>
<evidence type="ECO:0000313" key="3">
    <source>
        <dbReference type="Proteomes" id="UP000199532"/>
    </source>
</evidence>